<name>A0A0B7AU54_9EUPU</name>
<organism evidence="1">
    <name type="scientific">Arion vulgaris</name>
    <dbReference type="NCBI Taxonomy" id="1028688"/>
    <lineage>
        <taxon>Eukaryota</taxon>
        <taxon>Metazoa</taxon>
        <taxon>Spiralia</taxon>
        <taxon>Lophotrochozoa</taxon>
        <taxon>Mollusca</taxon>
        <taxon>Gastropoda</taxon>
        <taxon>Heterobranchia</taxon>
        <taxon>Euthyneura</taxon>
        <taxon>Panpulmonata</taxon>
        <taxon>Eupulmonata</taxon>
        <taxon>Stylommatophora</taxon>
        <taxon>Helicina</taxon>
        <taxon>Arionoidea</taxon>
        <taxon>Arionidae</taxon>
        <taxon>Arion</taxon>
    </lineage>
</organism>
<dbReference type="AlphaFoldDB" id="A0A0B7AU54"/>
<dbReference type="EMBL" id="HACG01036545">
    <property type="protein sequence ID" value="CEK83410.1"/>
    <property type="molecule type" value="Transcribed_RNA"/>
</dbReference>
<gene>
    <name evidence="1" type="primary">ORF136837</name>
</gene>
<reference evidence="1" key="1">
    <citation type="submission" date="2014-12" db="EMBL/GenBank/DDBJ databases">
        <title>Insight into the proteome of Arion vulgaris.</title>
        <authorList>
            <person name="Aradska J."/>
            <person name="Bulat T."/>
            <person name="Smidak R."/>
            <person name="Sarate P."/>
            <person name="Gangsoo J."/>
            <person name="Sialana F."/>
            <person name="Bilban M."/>
            <person name="Lubec G."/>
        </authorList>
    </citation>
    <scope>NUCLEOTIDE SEQUENCE</scope>
    <source>
        <tissue evidence="1">Skin</tissue>
    </source>
</reference>
<accession>A0A0B7AU54</accession>
<proteinExistence type="predicted"/>
<protein>
    <submittedName>
        <fullName evidence="1">Uncharacterized protein</fullName>
    </submittedName>
</protein>
<evidence type="ECO:0000313" key="1">
    <source>
        <dbReference type="EMBL" id="CEK83410.1"/>
    </source>
</evidence>
<sequence length="85" mass="9494">MNSGNPLPPPQSVKKIAEVTIVTMSGRVSTTEYLLLNATTKWTDSQFCIHKTLSQLKSTDKDFRRAKVPIVNKLGHGHKCKNILM</sequence>